<reference evidence="4 5" key="1">
    <citation type="submission" date="2023-09" db="EMBL/GenBank/DDBJ databases">
        <authorList>
            <person name="Rey-Velasco X."/>
        </authorList>
    </citation>
    <scope>NUCLEOTIDE SEQUENCE [LARGE SCALE GENOMIC DNA]</scope>
    <source>
        <strain evidence="4 5">F394</strain>
    </source>
</reference>
<feature type="domain" description="GIY-YIG" evidence="3">
    <location>
        <begin position="3"/>
        <end position="79"/>
    </location>
</feature>
<comment type="similarity">
    <text evidence="1">Belongs to the UPF0213 family.</text>
</comment>
<gene>
    <name evidence="4" type="ORF">RM540_00745</name>
</gene>
<dbReference type="InterPro" id="IPR035901">
    <property type="entry name" value="GIY-YIG_endonuc_sf"/>
</dbReference>
<evidence type="ECO:0000256" key="1">
    <source>
        <dbReference type="ARBA" id="ARBA00007435"/>
    </source>
</evidence>
<feature type="compositionally biased region" description="Low complexity" evidence="2">
    <location>
        <begin position="102"/>
        <end position="111"/>
    </location>
</feature>
<evidence type="ECO:0000259" key="3">
    <source>
        <dbReference type="PROSITE" id="PS50164"/>
    </source>
</evidence>
<protein>
    <submittedName>
        <fullName evidence="4">GIY-YIG nuclease family protein</fullName>
    </submittedName>
</protein>
<dbReference type="InterPro" id="IPR050190">
    <property type="entry name" value="UPF0213_domain"/>
</dbReference>
<proteinExistence type="inferred from homology"/>
<evidence type="ECO:0000313" key="4">
    <source>
        <dbReference type="EMBL" id="MDT0630263.1"/>
    </source>
</evidence>
<organism evidence="4 5">
    <name type="scientific">Rubrivirga litoralis</name>
    <dbReference type="NCBI Taxonomy" id="3075598"/>
    <lineage>
        <taxon>Bacteria</taxon>
        <taxon>Pseudomonadati</taxon>
        <taxon>Rhodothermota</taxon>
        <taxon>Rhodothermia</taxon>
        <taxon>Rhodothermales</taxon>
        <taxon>Rubricoccaceae</taxon>
        <taxon>Rubrivirga</taxon>
    </lineage>
</organism>
<evidence type="ECO:0000313" key="5">
    <source>
        <dbReference type="Proteomes" id="UP001267426"/>
    </source>
</evidence>
<keyword evidence="5" id="KW-1185">Reference proteome</keyword>
<dbReference type="SMART" id="SM00465">
    <property type="entry name" value="GIYc"/>
    <property type="match status" value="1"/>
</dbReference>
<dbReference type="PANTHER" id="PTHR34477">
    <property type="entry name" value="UPF0213 PROTEIN YHBQ"/>
    <property type="match status" value="1"/>
</dbReference>
<dbReference type="PANTHER" id="PTHR34477:SF5">
    <property type="entry name" value="BSL5627 PROTEIN"/>
    <property type="match status" value="1"/>
</dbReference>
<dbReference type="EMBL" id="JAVRHT010000001">
    <property type="protein sequence ID" value="MDT0630263.1"/>
    <property type="molecule type" value="Genomic_DNA"/>
</dbReference>
<dbReference type="Proteomes" id="UP001267426">
    <property type="component" value="Unassembled WGS sequence"/>
</dbReference>
<name>A0ABU3BLV2_9BACT</name>
<dbReference type="RefSeq" id="WP_311661253.1">
    <property type="nucleotide sequence ID" value="NZ_JAVRHT010000001.1"/>
</dbReference>
<accession>A0ABU3BLV2</accession>
<dbReference type="SUPFAM" id="SSF82771">
    <property type="entry name" value="GIY-YIG endonuclease"/>
    <property type="match status" value="1"/>
</dbReference>
<comment type="caution">
    <text evidence="4">The sequence shown here is derived from an EMBL/GenBank/DDBJ whole genome shotgun (WGS) entry which is preliminary data.</text>
</comment>
<feature type="region of interest" description="Disordered" evidence="2">
    <location>
        <begin position="102"/>
        <end position="134"/>
    </location>
</feature>
<dbReference type="InterPro" id="IPR000305">
    <property type="entry name" value="GIY-YIG_endonuc"/>
</dbReference>
<evidence type="ECO:0000256" key="2">
    <source>
        <dbReference type="SAM" id="MobiDB-lite"/>
    </source>
</evidence>
<dbReference type="CDD" id="cd10448">
    <property type="entry name" value="GIY-YIG_unchar_3"/>
    <property type="match status" value="1"/>
</dbReference>
<dbReference type="PROSITE" id="PS50164">
    <property type="entry name" value="GIY_YIG"/>
    <property type="match status" value="1"/>
</dbReference>
<sequence length="134" mass="15335">MPRPGYVYLLASRRNGTLYVGVTSDLVRRVAEHRGGAVAGFTADYAVHRLVYVEAHADVQDAIRREKQIKKWRRAWKLRLIEESNSAWRDLYADWCEALTRSRPAPRNRPSPVHERGATPTMKLTPPGFPPARE</sequence>
<dbReference type="Pfam" id="PF01541">
    <property type="entry name" value="GIY-YIG"/>
    <property type="match status" value="1"/>
</dbReference>
<dbReference type="Gene3D" id="3.40.1440.10">
    <property type="entry name" value="GIY-YIG endonuclease"/>
    <property type="match status" value="1"/>
</dbReference>